<dbReference type="Gene3D" id="1.20.1720.10">
    <property type="entry name" value="Multidrug resistance protein D"/>
    <property type="match status" value="1"/>
</dbReference>
<dbReference type="InterPro" id="IPR020846">
    <property type="entry name" value="MFS_dom"/>
</dbReference>
<feature type="transmembrane region" description="Helical" evidence="8">
    <location>
        <begin position="298"/>
        <end position="316"/>
    </location>
</feature>
<evidence type="ECO:0000256" key="1">
    <source>
        <dbReference type="ARBA" id="ARBA00004651"/>
    </source>
</evidence>
<dbReference type="OrthoDB" id="9814303at2"/>
<keyword evidence="5 8" id="KW-0812">Transmembrane</keyword>
<dbReference type="SUPFAM" id="SSF103473">
    <property type="entry name" value="MFS general substrate transporter"/>
    <property type="match status" value="1"/>
</dbReference>
<dbReference type="Proteomes" id="UP000031977">
    <property type="component" value="Unassembled WGS sequence"/>
</dbReference>
<name>A0A0C3HWP9_9VIBR</name>
<comment type="caution">
    <text evidence="8">Lacks conserved residue(s) required for the propagation of feature annotation.</text>
</comment>
<dbReference type="NCBIfam" id="NF008270">
    <property type="entry name" value="PRK11043.1"/>
    <property type="match status" value="1"/>
</dbReference>
<feature type="transmembrane region" description="Helical" evidence="8">
    <location>
        <begin position="204"/>
        <end position="223"/>
    </location>
</feature>
<dbReference type="GO" id="GO:1990961">
    <property type="term" value="P:xenobiotic detoxification by transmembrane export across the plasma membrane"/>
    <property type="evidence" value="ECO:0007669"/>
    <property type="project" value="InterPro"/>
</dbReference>
<comment type="caution">
    <text evidence="10">The sequence shown here is derived from an EMBL/GenBank/DDBJ whole genome shotgun (WGS) entry which is preliminary data.</text>
</comment>
<keyword evidence="11" id="KW-1185">Reference proteome</keyword>
<dbReference type="STRING" id="50718.SU60_00045"/>
<dbReference type="InterPro" id="IPR050189">
    <property type="entry name" value="MFS_Efflux_Transporters"/>
</dbReference>
<sequence>MKIAKLQLVYLAVLSMLGFIATDMYLPAFKAMEVDFATGPEQIALSLTVFLGGMAFGQLMWGLASDKFGHRNTLATGLVIFTLASFGLAFCDQVWQLLTLRFIQAIGVCAPAVIWQAMVIKRYSSSSQQIFATIMPLVALSPALAPQLGVILADNLGWHSIFITLSAVGVLLVAATMMQKNESVETKQTSISTDIKALLSSKAYLGNVFMFATASAAFFAYLTGMPEIMAQLGYDAKDIGLSFIPQTIAFMAGGYLGKVGVRKFGDEKILRQLIGLFSVAAVLVFIASQWQLTSIWPILAPFCLIAVANGALYPIVVNRALASAQQSPATAAGLQNSLQICVSSLSSALVAALASQAQMVTGIAIVLCMGGLWIGYIVSNRELSSHFITPDNARVVSNEE</sequence>
<evidence type="ECO:0000256" key="5">
    <source>
        <dbReference type="ARBA" id="ARBA00022692"/>
    </source>
</evidence>
<protein>
    <recommendedName>
        <fullName evidence="8">Bcr/CflA family efflux transporter</fullName>
    </recommendedName>
</protein>
<feature type="transmembrane region" description="Helical" evidence="8">
    <location>
        <begin position="7"/>
        <end position="28"/>
    </location>
</feature>
<feature type="transmembrane region" description="Helical" evidence="8">
    <location>
        <begin position="243"/>
        <end position="261"/>
    </location>
</feature>
<dbReference type="PROSITE" id="PS50850">
    <property type="entry name" value="MFS"/>
    <property type="match status" value="1"/>
</dbReference>
<evidence type="ECO:0000256" key="3">
    <source>
        <dbReference type="ARBA" id="ARBA00022448"/>
    </source>
</evidence>
<feature type="transmembrane region" description="Helical" evidence="8">
    <location>
        <begin position="75"/>
        <end position="95"/>
    </location>
</feature>
<feature type="transmembrane region" description="Helical" evidence="8">
    <location>
        <begin position="158"/>
        <end position="178"/>
    </location>
</feature>
<comment type="similarity">
    <text evidence="2 8">Belongs to the major facilitator superfamily. Bcr/CmlA family.</text>
</comment>
<dbReference type="AlphaFoldDB" id="A0A0C3HWP9"/>
<feature type="transmembrane region" description="Helical" evidence="8">
    <location>
        <begin position="273"/>
        <end position="292"/>
    </location>
</feature>
<keyword evidence="7 8" id="KW-0472">Membrane</keyword>
<comment type="subcellular location">
    <subcellularLocation>
        <location evidence="8">Cell inner membrane</location>
        <topology evidence="8">Multi-pass membrane protein</topology>
    </subcellularLocation>
    <subcellularLocation>
        <location evidence="1">Cell membrane</location>
        <topology evidence="1">Multi-pass membrane protein</topology>
    </subcellularLocation>
</comment>
<feature type="domain" description="Major facilitator superfamily (MFS) profile" evidence="9">
    <location>
        <begin position="7"/>
        <end position="382"/>
    </location>
</feature>
<keyword evidence="4" id="KW-1003">Cell membrane</keyword>
<dbReference type="GO" id="GO:0005886">
    <property type="term" value="C:plasma membrane"/>
    <property type="evidence" value="ECO:0007669"/>
    <property type="project" value="UniProtKB-SubCell"/>
</dbReference>
<dbReference type="PANTHER" id="PTHR43124">
    <property type="entry name" value="PURINE EFFLUX PUMP PBUE"/>
    <property type="match status" value="1"/>
</dbReference>
<dbReference type="Pfam" id="PF07690">
    <property type="entry name" value="MFS_1"/>
    <property type="match status" value="1"/>
</dbReference>
<keyword evidence="6 8" id="KW-1133">Transmembrane helix</keyword>
<dbReference type="PANTHER" id="PTHR43124:SF3">
    <property type="entry name" value="CHLORAMPHENICOL EFFLUX PUMP RV0191"/>
    <property type="match status" value="1"/>
</dbReference>
<evidence type="ECO:0000256" key="2">
    <source>
        <dbReference type="ARBA" id="ARBA00006236"/>
    </source>
</evidence>
<feature type="transmembrane region" description="Helical" evidence="8">
    <location>
        <begin position="130"/>
        <end position="152"/>
    </location>
</feature>
<dbReference type="FunFam" id="1.20.1720.10:FF:000005">
    <property type="entry name" value="Bcr/CflA family efflux transporter"/>
    <property type="match status" value="1"/>
</dbReference>
<reference evidence="10 11" key="1">
    <citation type="submission" date="2015-01" db="EMBL/GenBank/DDBJ databases">
        <title>Draft genome of Vibrio mytili type strain CAIM 528.</title>
        <authorList>
            <person name="Gonzalez-Castillo A."/>
            <person name="Gomez-Gil B."/>
            <person name="Enciso-Ibarra J."/>
        </authorList>
    </citation>
    <scope>NUCLEOTIDE SEQUENCE [LARGE SCALE GENOMIC DNA]</scope>
    <source>
        <strain evidence="10 11">CAIM 528</strain>
    </source>
</reference>
<feature type="transmembrane region" description="Helical" evidence="8">
    <location>
        <begin position="101"/>
        <end position="118"/>
    </location>
</feature>
<evidence type="ECO:0000256" key="6">
    <source>
        <dbReference type="ARBA" id="ARBA00022989"/>
    </source>
</evidence>
<evidence type="ECO:0000256" key="8">
    <source>
        <dbReference type="RuleBase" id="RU365088"/>
    </source>
</evidence>
<evidence type="ECO:0000259" key="9">
    <source>
        <dbReference type="PROSITE" id="PS50850"/>
    </source>
</evidence>
<proteinExistence type="inferred from homology"/>
<feature type="transmembrane region" description="Helical" evidence="8">
    <location>
        <begin position="43"/>
        <end position="63"/>
    </location>
</feature>
<gene>
    <name evidence="10" type="ORF">SU60_00045</name>
</gene>
<dbReference type="CDD" id="cd17320">
    <property type="entry name" value="MFS_MdfA_MDR_like"/>
    <property type="match status" value="1"/>
</dbReference>
<feature type="transmembrane region" description="Helical" evidence="8">
    <location>
        <begin position="360"/>
        <end position="378"/>
    </location>
</feature>
<organism evidence="10 11">
    <name type="scientific">Vibrio mytili</name>
    <dbReference type="NCBI Taxonomy" id="50718"/>
    <lineage>
        <taxon>Bacteria</taxon>
        <taxon>Pseudomonadati</taxon>
        <taxon>Pseudomonadota</taxon>
        <taxon>Gammaproteobacteria</taxon>
        <taxon>Vibrionales</taxon>
        <taxon>Vibrionaceae</taxon>
        <taxon>Vibrio</taxon>
    </lineage>
</organism>
<keyword evidence="8" id="KW-0997">Cell inner membrane</keyword>
<dbReference type="GO" id="GO:0042910">
    <property type="term" value="F:xenobiotic transmembrane transporter activity"/>
    <property type="evidence" value="ECO:0007669"/>
    <property type="project" value="InterPro"/>
</dbReference>
<dbReference type="NCBIfam" id="TIGR00710">
    <property type="entry name" value="efflux_Bcr_CflA"/>
    <property type="match status" value="1"/>
</dbReference>
<dbReference type="InterPro" id="IPR004812">
    <property type="entry name" value="Efflux_drug-R_Bcr/CmlA"/>
</dbReference>
<dbReference type="InterPro" id="IPR036259">
    <property type="entry name" value="MFS_trans_sf"/>
</dbReference>
<accession>A0A0C3HWP9</accession>
<evidence type="ECO:0000256" key="4">
    <source>
        <dbReference type="ARBA" id="ARBA00022475"/>
    </source>
</evidence>
<dbReference type="EMBL" id="JXOK01000001">
    <property type="protein sequence ID" value="KIN12676.1"/>
    <property type="molecule type" value="Genomic_DNA"/>
</dbReference>
<dbReference type="InterPro" id="IPR011701">
    <property type="entry name" value="MFS"/>
</dbReference>
<evidence type="ECO:0000313" key="11">
    <source>
        <dbReference type="Proteomes" id="UP000031977"/>
    </source>
</evidence>
<keyword evidence="3 8" id="KW-0813">Transport</keyword>
<dbReference type="RefSeq" id="WP_041153763.1">
    <property type="nucleotide sequence ID" value="NZ_CBCRVP010000029.1"/>
</dbReference>
<evidence type="ECO:0000256" key="7">
    <source>
        <dbReference type="ARBA" id="ARBA00023136"/>
    </source>
</evidence>
<evidence type="ECO:0000313" key="10">
    <source>
        <dbReference type="EMBL" id="KIN12676.1"/>
    </source>
</evidence>